<accession>A0A9D1SRE1</accession>
<dbReference type="Pfam" id="PF01381">
    <property type="entry name" value="HTH_3"/>
    <property type="match status" value="1"/>
</dbReference>
<dbReference type="InterPro" id="IPR050807">
    <property type="entry name" value="TransReg_Diox_bact_type"/>
</dbReference>
<dbReference type="PANTHER" id="PTHR46797:SF1">
    <property type="entry name" value="METHYLPHOSPHONATE SYNTHASE"/>
    <property type="match status" value="1"/>
</dbReference>
<dbReference type="InterPro" id="IPR010982">
    <property type="entry name" value="Lambda_DNA-bd_dom_sf"/>
</dbReference>
<dbReference type="EMBL" id="DVOD01000044">
    <property type="protein sequence ID" value="HIU92635.1"/>
    <property type="molecule type" value="Genomic_DNA"/>
</dbReference>
<name>A0A9D1SRE1_9CLOT</name>
<dbReference type="GO" id="GO:0003700">
    <property type="term" value="F:DNA-binding transcription factor activity"/>
    <property type="evidence" value="ECO:0007669"/>
    <property type="project" value="TreeGrafter"/>
</dbReference>
<dbReference type="PANTHER" id="PTHR46797">
    <property type="entry name" value="HTH-TYPE TRANSCRIPTIONAL REGULATOR"/>
    <property type="match status" value="1"/>
</dbReference>
<keyword evidence="1" id="KW-0238">DNA-binding</keyword>
<gene>
    <name evidence="3" type="ORF">IAD26_05815</name>
</gene>
<reference evidence="3" key="1">
    <citation type="submission" date="2020-10" db="EMBL/GenBank/DDBJ databases">
        <authorList>
            <person name="Gilroy R."/>
        </authorList>
    </citation>
    <scope>NUCLEOTIDE SEQUENCE</scope>
    <source>
        <strain evidence="3">CHK154-7741</strain>
    </source>
</reference>
<feature type="domain" description="HTH cro/C1-type" evidence="2">
    <location>
        <begin position="13"/>
        <end position="67"/>
    </location>
</feature>
<dbReference type="PROSITE" id="PS50943">
    <property type="entry name" value="HTH_CROC1"/>
    <property type="match status" value="1"/>
</dbReference>
<dbReference type="GO" id="GO:0005829">
    <property type="term" value="C:cytosol"/>
    <property type="evidence" value="ECO:0007669"/>
    <property type="project" value="TreeGrafter"/>
</dbReference>
<dbReference type="SUPFAM" id="SSF47413">
    <property type="entry name" value="lambda repressor-like DNA-binding domains"/>
    <property type="match status" value="1"/>
</dbReference>
<organism evidence="3 4">
    <name type="scientific">Candidatus Limenecus avicola</name>
    <dbReference type="NCBI Taxonomy" id="2840847"/>
    <lineage>
        <taxon>Bacteria</taxon>
        <taxon>Bacillati</taxon>
        <taxon>Bacillota</taxon>
        <taxon>Clostridia</taxon>
        <taxon>Eubacteriales</taxon>
        <taxon>Clostridiaceae</taxon>
        <taxon>Clostridiaceae incertae sedis</taxon>
        <taxon>Candidatus Limenecus</taxon>
    </lineage>
</organism>
<protein>
    <submittedName>
        <fullName evidence="3">Helix-turn-helix transcriptional regulator</fullName>
    </submittedName>
</protein>
<dbReference type="AlphaFoldDB" id="A0A9D1SRE1"/>
<proteinExistence type="predicted"/>
<sequence>MTNSTIKLLQENIKKFRKTKNLTQAKLSLLTNISKDYITAIECGKRTPSLKRLILIAQALEVDIRELFTPQN</sequence>
<dbReference type="Gene3D" id="1.10.260.40">
    <property type="entry name" value="lambda repressor-like DNA-binding domains"/>
    <property type="match status" value="1"/>
</dbReference>
<reference evidence="3" key="2">
    <citation type="journal article" date="2021" name="PeerJ">
        <title>Extensive microbial diversity within the chicken gut microbiome revealed by metagenomics and culture.</title>
        <authorList>
            <person name="Gilroy R."/>
            <person name="Ravi A."/>
            <person name="Getino M."/>
            <person name="Pursley I."/>
            <person name="Horton D.L."/>
            <person name="Alikhan N.F."/>
            <person name="Baker D."/>
            <person name="Gharbi K."/>
            <person name="Hall N."/>
            <person name="Watson M."/>
            <person name="Adriaenssens E.M."/>
            <person name="Foster-Nyarko E."/>
            <person name="Jarju S."/>
            <person name="Secka A."/>
            <person name="Antonio M."/>
            <person name="Oren A."/>
            <person name="Chaudhuri R.R."/>
            <person name="La Ragione R."/>
            <person name="Hildebrand F."/>
            <person name="Pallen M.J."/>
        </authorList>
    </citation>
    <scope>NUCLEOTIDE SEQUENCE</scope>
    <source>
        <strain evidence="3">CHK154-7741</strain>
    </source>
</reference>
<dbReference type="Proteomes" id="UP000886748">
    <property type="component" value="Unassembled WGS sequence"/>
</dbReference>
<dbReference type="InterPro" id="IPR001387">
    <property type="entry name" value="Cro/C1-type_HTH"/>
</dbReference>
<evidence type="ECO:0000313" key="3">
    <source>
        <dbReference type="EMBL" id="HIU92635.1"/>
    </source>
</evidence>
<evidence type="ECO:0000313" key="4">
    <source>
        <dbReference type="Proteomes" id="UP000886748"/>
    </source>
</evidence>
<dbReference type="SMART" id="SM00530">
    <property type="entry name" value="HTH_XRE"/>
    <property type="match status" value="1"/>
</dbReference>
<dbReference type="GO" id="GO:0003677">
    <property type="term" value="F:DNA binding"/>
    <property type="evidence" value="ECO:0007669"/>
    <property type="project" value="UniProtKB-KW"/>
</dbReference>
<evidence type="ECO:0000259" key="2">
    <source>
        <dbReference type="PROSITE" id="PS50943"/>
    </source>
</evidence>
<comment type="caution">
    <text evidence="3">The sequence shown here is derived from an EMBL/GenBank/DDBJ whole genome shotgun (WGS) entry which is preliminary data.</text>
</comment>
<evidence type="ECO:0000256" key="1">
    <source>
        <dbReference type="ARBA" id="ARBA00023125"/>
    </source>
</evidence>
<dbReference type="CDD" id="cd00093">
    <property type="entry name" value="HTH_XRE"/>
    <property type="match status" value="1"/>
</dbReference>